<sequence>MISWIVGAIALAIADRFLLKRSDISEIHLGEAEFLGGFVRVPITYKSRFPFLRGATIRYWMSDARKPTTVVEGDQRNLSYAKRGENCEWLFIPTEYMGGGKRLWLFTANVTHGDSFVNPLYRIFPISKQVRRSYCLDLSQEVNDDRK</sequence>
<dbReference type="Proteomes" id="UP000839536">
    <property type="component" value="Unassembled WGS sequence"/>
</dbReference>
<comment type="caution">
    <text evidence="1">The sequence shown here is derived from an EMBL/GenBank/DDBJ whole genome shotgun (WGS) entry which is preliminary data.</text>
</comment>
<proteinExistence type="predicted"/>
<dbReference type="InterPro" id="IPR032127">
    <property type="entry name" value="LydB"/>
</dbReference>
<protein>
    <submittedName>
        <fullName evidence="1">Lysis protein</fullName>
    </submittedName>
</protein>
<gene>
    <name evidence="1" type="ORF">EKD96_21335</name>
</gene>
<dbReference type="AlphaFoldDB" id="A0A4Q1DK60"/>
<dbReference type="Pfam" id="PF16084">
    <property type="entry name" value="LydB"/>
    <property type="match status" value="1"/>
</dbReference>
<accession>A0A4Q1DK60</accession>
<dbReference type="EMBL" id="SDIQ01000044">
    <property type="protein sequence ID" value="RXL17189.1"/>
    <property type="molecule type" value="Genomic_DNA"/>
</dbReference>
<organism evidence="1">
    <name type="scientific">Salmonella enterica</name>
    <name type="common">Salmonella choleraesuis</name>
    <dbReference type="NCBI Taxonomy" id="28901"/>
    <lineage>
        <taxon>Bacteria</taxon>
        <taxon>Pseudomonadati</taxon>
        <taxon>Pseudomonadota</taxon>
        <taxon>Gammaproteobacteria</taxon>
        <taxon>Enterobacterales</taxon>
        <taxon>Enterobacteriaceae</taxon>
        <taxon>Salmonella</taxon>
    </lineage>
</organism>
<reference evidence="1" key="1">
    <citation type="submission" date="2019-01" db="EMBL/GenBank/DDBJ databases">
        <title>Whole genome sequencing of Salmonella enterica.</title>
        <authorList>
            <person name="Cao G."/>
        </authorList>
    </citation>
    <scope>NUCLEOTIDE SEQUENCE [LARGE SCALE GENOMIC DNA]</scope>
    <source>
        <strain evidence="1">CFSAN074594</strain>
    </source>
</reference>
<name>A0A4Q1DK60_SALER</name>
<dbReference type="RefSeq" id="WP_000626769.1">
    <property type="nucleotide sequence ID" value="NZ_BCOB01000047.1"/>
</dbReference>
<evidence type="ECO:0000313" key="1">
    <source>
        <dbReference type="EMBL" id="RXL17189.1"/>
    </source>
</evidence>